<dbReference type="GO" id="GO:0016887">
    <property type="term" value="F:ATP hydrolysis activity"/>
    <property type="evidence" value="ECO:0007669"/>
    <property type="project" value="InterPro"/>
</dbReference>
<dbReference type="Proteomes" id="UP001303889">
    <property type="component" value="Unassembled WGS sequence"/>
</dbReference>
<dbReference type="GO" id="GO:0005524">
    <property type="term" value="F:ATP binding"/>
    <property type="evidence" value="ECO:0007669"/>
    <property type="project" value="InterPro"/>
</dbReference>
<reference evidence="3" key="2">
    <citation type="submission" date="2023-05" db="EMBL/GenBank/DDBJ databases">
        <authorList>
            <consortium name="Lawrence Berkeley National Laboratory"/>
            <person name="Steindorff A."/>
            <person name="Hensen N."/>
            <person name="Bonometti L."/>
            <person name="Westerberg I."/>
            <person name="Brannstrom I.O."/>
            <person name="Guillou S."/>
            <person name="Cros-Aarteil S."/>
            <person name="Calhoun S."/>
            <person name="Haridas S."/>
            <person name="Kuo A."/>
            <person name="Mondo S."/>
            <person name="Pangilinan J."/>
            <person name="Riley R."/>
            <person name="Labutti K."/>
            <person name="Andreopoulos B."/>
            <person name="Lipzen A."/>
            <person name="Chen C."/>
            <person name="Yanf M."/>
            <person name="Daum C."/>
            <person name="Ng V."/>
            <person name="Clum A."/>
            <person name="Ohm R."/>
            <person name="Martin F."/>
            <person name="Silar P."/>
            <person name="Natvig D."/>
            <person name="Lalanne C."/>
            <person name="Gautier V."/>
            <person name="Ament-Velasquez S.L."/>
            <person name="Kruys A."/>
            <person name="Hutchinson M.I."/>
            <person name="Powell A.J."/>
            <person name="Barry K."/>
            <person name="Miller A.N."/>
            <person name="Grigoriev I.V."/>
            <person name="Debuchy R."/>
            <person name="Gladieux P."/>
            <person name="Thoren M.H."/>
            <person name="Johannesson H."/>
        </authorList>
    </citation>
    <scope>NUCLEOTIDE SEQUENCE</scope>
    <source>
        <strain evidence="3">CBS 103.79</strain>
    </source>
</reference>
<accession>A0AAN6MN27</accession>
<dbReference type="InterPro" id="IPR027417">
    <property type="entry name" value="P-loop_NTPase"/>
</dbReference>
<reference evidence="3" key="1">
    <citation type="journal article" date="2023" name="Mol. Phylogenet. Evol.">
        <title>Genome-scale phylogeny and comparative genomics of the fungal order Sordariales.</title>
        <authorList>
            <person name="Hensen N."/>
            <person name="Bonometti L."/>
            <person name="Westerberg I."/>
            <person name="Brannstrom I.O."/>
            <person name="Guillou S."/>
            <person name="Cros-Aarteil S."/>
            <person name="Calhoun S."/>
            <person name="Haridas S."/>
            <person name="Kuo A."/>
            <person name="Mondo S."/>
            <person name="Pangilinan J."/>
            <person name="Riley R."/>
            <person name="LaButti K."/>
            <person name="Andreopoulos B."/>
            <person name="Lipzen A."/>
            <person name="Chen C."/>
            <person name="Yan M."/>
            <person name="Daum C."/>
            <person name="Ng V."/>
            <person name="Clum A."/>
            <person name="Steindorff A."/>
            <person name="Ohm R.A."/>
            <person name="Martin F."/>
            <person name="Silar P."/>
            <person name="Natvig D.O."/>
            <person name="Lalanne C."/>
            <person name="Gautier V."/>
            <person name="Ament-Velasquez S.L."/>
            <person name="Kruys A."/>
            <person name="Hutchinson M.I."/>
            <person name="Powell A.J."/>
            <person name="Barry K."/>
            <person name="Miller A.N."/>
            <person name="Grigoriev I.V."/>
            <person name="Debuchy R."/>
            <person name="Gladieux P."/>
            <person name="Hiltunen Thoren M."/>
            <person name="Johannesson H."/>
        </authorList>
    </citation>
    <scope>NUCLEOTIDE SEQUENCE</scope>
    <source>
        <strain evidence="3">CBS 103.79</strain>
    </source>
</reference>
<evidence type="ECO:0000259" key="2">
    <source>
        <dbReference type="SMART" id="SM00382"/>
    </source>
</evidence>
<dbReference type="PANTHER" id="PTHR46411:SF3">
    <property type="entry name" value="AAA+ ATPASE DOMAIN-CONTAINING PROTEIN"/>
    <property type="match status" value="1"/>
</dbReference>
<proteinExistence type="predicted"/>
<sequence>MEVAEGSSCSIQTLYEGKSKCNCCKNWVVDYPEDLRVAVEDQLEAKQKALVLRMGKNHGADGGKPLVLDSVVIQNTSLKKTLCEVFEGFKGITPSLKKLVFRAPFKPFHHRWARFTEILERQKTEDPAAAAYTQLLYDVLDTEIRDVRAEVADLLDNGVITYPLLWALFEPGMTVFGSLRGHDRFLVVDSRDYDHQHNYFAVMARSIDWDGHRFGFMPEAIKMPSFAGTRNITELACFPAPFHPNLNEAEASAIARGRAFERLAGIHYAAYSGVFAADVLIERQLSGRVVVDAAGSWQSDSVISDHVRPFNQTLSSLDSGPPVPQIEVSDDTHDPNSRPYPIPRRRRSSASEIIPWGVRTVTDQAETKNQPLTRTQLLLCAPTVRGYSLKLQQWGFLSATGITPITFNDAAFPNLMLPPTYKELILSFPAVPAAVSPPPPKFDDLIQGKGLGVILLLVGNPGTGKTLTAEAVADKVRRPLYVLSAGELGQMVHDVENRLRNALDLAERWGAVLLLDECDVFLQERSPGVSGGAGTGTWDLARNEVVAVFLRLLEYYRGILFMTTNRQETLDRAFHSRVHLTLQYPDLDEPAKEHIWRHFTKVAGAGKSFTAEIYADLAKVPLNGREIKNTVKIASLVATRLGEPFKVGHVRTALAATRGMEGE</sequence>
<evidence type="ECO:0000313" key="3">
    <source>
        <dbReference type="EMBL" id="KAK3903420.1"/>
    </source>
</evidence>
<dbReference type="InterPro" id="IPR003593">
    <property type="entry name" value="AAA+_ATPase"/>
</dbReference>
<dbReference type="PANTHER" id="PTHR46411">
    <property type="entry name" value="FAMILY ATPASE, PUTATIVE-RELATED"/>
    <property type="match status" value="1"/>
</dbReference>
<dbReference type="CDD" id="cd19481">
    <property type="entry name" value="RecA-like_protease"/>
    <property type="match status" value="1"/>
</dbReference>
<dbReference type="InterPro" id="IPR003959">
    <property type="entry name" value="ATPase_AAA_core"/>
</dbReference>
<evidence type="ECO:0000313" key="4">
    <source>
        <dbReference type="Proteomes" id="UP001303889"/>
    </source>
</evidence>
<dbReference type="SMART" id="SM00382">
    <property type="entry name" value="AAA"/>
    <property type="match status" value="1"/>
</dbReference>
<dbReference type="AlphaFoldDB" id="A0AAN6MN27"/>
<dbReference type="Pfam" id="PF00004">
    <property type="entry name" value="AAA"/>
    <property type="match status" value="1"/>
</dbReference>
<dbReference type="Pfam" id="PF22942">
    <property type="entry name" value="DUF7025"/>
    <property type="match status" value="1"/>
</dbReference>
<comment type="caution">
    <text evidence="3">The sequence shown here is derived from an EMBL/GenBank/DDBJ whole genome shotgun (WGS) entry which is preliminary data.</text>
</comment>
<feature type="region of interest" description="Disordered" evidence="1">
    <location>
        <begin position="313"/>
        <end position="348"/>
    </location>
</feature>
<organism evidence="3 4">
    <name type="scientific">Staphylotrichum tortipilum</name>
    <dbReference type="NCBI Taxonomy" id="2831512"/>
    <lineage>
        <taxon>Eukaryota</taxon>
        <taxon>Fungi</taxon>
        <taxon>Dikarya</taxon>
        <taxon>Ascomycota</taxon>
        <taxon>Pezizomycotina</taxon>
        <taxon>Sordariomycetes</taxon>
        <taxon>Sordariomycetidae</taxon>
        <taxon>Sordariales</taxon>
        <taxon>Chaetomiaceae</taxon>
        <taxon>Staphylotrichum</taxon>
    </lineage>
</organism>
<feature type="domain" description="AAA+ ATPase" evidence="2">
    <location>
        <begin position="451"/>
        <end position="586"/>
    </location>
</feature>
<dbReference type="InterPro" id="IPR054289">
    <property type="entry name" value="DUF7025"/>
</dbReference>
<protein>
    <recommendedName>
        <fullName evidence="2">AAA+ ATPase domain-containing protein</fullName>
    </recommendedName>
</protein>
<name>A0AAN6MN27_9PEZI</name>
<dbReference type="Gene3D" id="3.40.50.300">
    <property type="entry name" value="P-loop containing nucleotide triphosphate hydrolases"/>
    <property type="match status" value="1"/>
</dbReference>
<gene>
    <name evidence="3" type="ORF">C8A05DRAFT_14621</name>
</gene>
<dbReference type="EMBL" id="MU855450">
    <property type="protein sequence ID" value="KAK3903420.1"/>
    <property type="molecule type" value="Genomic_DNA"/>
</dbReference>
<dbReference type="SUPFAM" id="SSF52540">
    <property type="entry name" value="P-loop containing nucleoside triphosphate hydrolases"/>
    <property type="match status" value="1"/>
</dbReference>
<evidence type="ECO:0000256" key="1">
    <source>
        <dbReference type="SAM" id="MobiDB-lite"/>
    </source>
</evidence>
<keyword evidence="4" id="KW-1185">Reference proteome</keyword>